<dbReference type="EMBL" id="CP025989">
    <property type="protein sequence ID" value="AWD33272.1"/>
    <property type="molecule type" value="Genomic_DNA"/>
</dbReference>
<comment type="function">
    <text evidence="2">Catalyzes the removal of elemental sulfur atoms from cysteine to produce alanine. Seems to participate in the biosynthesis of the nitrogenase metalloclusters by providing the inorganic sulfur required for the Fe-S core formation.</text>
</comment>
<dbReference type="InterPro" id="IPR000192">
    <property type="entry name" value="Aminotrans_V_dom"/>
</dbReference>
<dbReference type="RefSeq" id="WP_108673293.1">
    <property type="nucleotide sequence ID" value="NZ_CP025989.1"/>
</dbReference>
<dbReference type="InterPro" id="IPR016454">
    <property type="entry name" value="Cysteine_dSase"/>
</dbReference>
<dbReference type="KEGG" id="fso:Fsol_00478"/>
<name>A0A2U8BSF4_9RICK</name>
<evidence type="ECO:0000256" key="3">
    <source>
        <dbReference type="ARBA" id="ARBA00006490"/>
    </source>
</evidence>
<feature type="domain" description="Aminotransferase class V" evidence="11">
    <location>
        <begin position="2"/>
        <end position="367"/>
    </location>
</feature>
<evidence type="ECO:0000313" key="13">
    <source>
        <dbReference type="Proteomes" id="UP000244519"/>
    </source>
</evidence>
<dbReference type="Gene3D" id="1.10.260.50">
    <property type="match status" value="1"/>
</dbReference>
<dbReference type="GO" id="GO:0046872">
    <property type="term" value="F:metal ion binding"/>
    <property type="evidence" value="ECO:0007669"/>
    <property type="project" value="UniProtKB-KW"/>
</dbReference>
<reference evidence="12 13" key="1">
    <citation type="journal article" date="2018" name="Genome Biol. Evol.">
        <title>The Genome Sequence of "Candidatus Fokinia solitaria": Insights on Reductive Evolution in Rickettsiales.</title>
        <authorList>
            <person name="Floriano A.M."/>
            <person name="Castelli M."/>
            <person name="Krenek S."/>
            <person name="Berendonk T.U."/>
            <person name="Bazzocchi C."/>
            <person name="Petroni G."/>
            <person name="Sassera D."/>
        </authorList>
    </citation>
    <scope>NUCLEOTIDE SEQUENCE [LARGE SCALE GENOMIC DNA]</scope>
    <source>
        <strain evidence="12">Rio ETE_ALG 3VII</strain>
    </source>
</reference>
<keyword evidence="7" id="KW-0663">Pyridoxal phosphate</keyword>
<evidence type="ECO:0000256" key="4">
    <source>
        <dbReference type="ARBA" id="ARBA00013558"/>
    </source>
</evidence>
<evidence type="ECO:0000256" key="1">
    <source>
        <dbReference type="ARBA" id="ARBA00001933"/>
    </source>
</evidence>
<evidence type="ECO:0000256" key="9">
    <source>
        <dbReference type="ARBA" id="ARBA00023014"/>
    </source>
</evidence>
<protein>
    <recommendedName>
        <fullName evidence="4">Cysteine desulfurase</fullName>
    </recommendedName>
</protein>
<evidence type="ECO:0000259" key="11">
    <source>
        <dbReference type="Pfam" id="PF00266"/>
    </source>
</evidence>
<evidence type="ECO:0000313" key="12">
    <source>
        <dbReference type="EMBL" id="AWD33272.1"/>
    </source>
</evidence>
<evidence type="ECO:0000256" key="10">
    <source>
        <dbReference type="ARBA" id="ARBA00050776"/>
    </source>
</evidence>
<proteinExistence type="inferred from homology"/>
<dbReference type="OrthoDB" id="9808002at2"/>
<dbReference type="InterPro" id="IPR015424">
    <property type="entry name" value="PyrdxlP-dep_Trfase"/>
</dbReference>
<evidence type="ECO:0000256" key="5">
    <source>
        <dbReference type="ARBA" id="ARBA00022679"/>
    </source>
</evidence>
<keyword evidence="8" id="KW-0408">Iron</keyword>
<dbReference type="PANTHER" id="PTHR11601">
    <property type="entry name" value="CYSTEINE DESULFURYLASE FAMILY MEMBER"/>
    <property type="match status" value="1"/>
</dbReference>
<keyword evidence="13" id="KW-1185">Reference proteome</keyword>
<evidence type="ECO:0000256" key="8">
    <source>
        <dbReference type="ARBA" id="ARBA00023004"/>
    </source>
</evidence>
<comment type="catalytic activity">
    <reaction evidence="10">
        <text>(sulfur carrier)-H + L-cysteine = (sulfur carrier)-SH + L-alanine</text>
        <dbReference type="Rhea" id="RHEA:43892"/>
        <dbReference type="Rhea" id="RHEA-COMP:14737"/>
        <dbReference type="Rhea" id="RHEA-COMP:14739"/>
        <dbReference type="ChEBI" id="CHEBI:29917"/>
        <dbReference type="ChEBI" id="CHEBI:35235"/>
        <dbReference type="ChEBI" id="CHEBI:57972"/>
        <dbReference type="ChEBI" id="CHEBI:64428"/>
        <dbReference type="EC" id="2.8.1.7"/>
    </reaction>
</comment>
<dbReference type="Gene3D" id="3.90.1150.10">
    <property type="entry name" value="Aspartate Aminotransferase, domain 1"/>
    <property type="match status" value="1"/>
</dbReference>
<keyword evidence="6" id="KW-0479">Metal-binding</keyword>
<dbReference type="AlphaFoldDB" id="A0A2U8BSF4"/>
<dbReference type="Pfam" id="PF00266">
    <property type="entry name" value="Aminotran_5"/>
    <property type="match status" value="1"/>
</dbReference>
<dbReference type="InterPro" id="IPR015422">
    <property type="entry name" value="PyrdxlP-dep_Trfase_small"/>
</dbReference>
<organism evidence="12 13">
    <name type="scientific">Candidatus Fokinia solitaria</name>
    <dbReference type="NCBI Taxonomy" id="1802984"/>
    <lineage>
        <taxon>Bacteria</taxon>
        <taxon>Pseudomonadati</taxon>
        <taxon>Pseudomonadota</taxon>
        <taxon>Alphaproteobacteria</taxon>
        <taxon>Rickettsiales</taxon>
        <taxon>Candidatus Midichloriaceae</taxon>
        <taxon>Candidatus Fokinia</taxon>
    </lineage>
</organism>
<dbReference type="PIRSF" id="PIRSF005572">
    <property type="entry name" value="NifS"/>
    <property type="match status" value="1"/>
</dbReference>
<comment type="similarity">
    <text evidence="3">Belongs to the class-V pyridoxal-phosphate-dependent aminotransferase family. NifS/IscS subfamily.</text>
</comment>
<dbReference type="InterPro" id="IPR015421">
    <property type="entry name" value="PyrdxlP-dep_Trfase_major"/>
</dbReference>
<evidence type="ECO:0000256" key="6">
    <source>
        <dbReference type="ARBA" id="ARBA00022723"/>
    </source>
</evidence>
<gene>
    <name evidence="12" type="ORF">Fsol_00478</name>
</gene>
<dbReference type="SUPFAM" id="SSF53383">
    <property type="entry name" value="PLP-dependent transferases"/>
    <property type="match status" value="1"/>
</dbReference>
<dbReference type="Gene3D" id="3.40.640.10">
    <property type="entry name" value="Type I PLP-dependent aspartate aminotransferase-like (Major domain)"/>
    <property type="match status" value="1"/>
</dbReference>
<dbReference type="GO" id="GO:0051536">
    <property type="term" value="F:iron-sulfur cluster binding"/>
    <property type="evidence" value="ECO:0007669"/>
    <property type="project" value="UniProtKB-KW"/>
</dbReference>
<evidence type="ECO:0000256" key="7">
    <source>
        <dbReference type="ARBA" id="ARBA00022898"/>
    </source>
</evidence>
<dbReference type="GO" id="GO:0031071">
    <property type="term" value="F:cysteine desulfurase activity"/>
    <property type="evidence" value="ECO:0007669"/>
    <property type="project" value="UniProtKB-EC"/>
</dbReference>
<sequence>MIYLDHNATTHLDEDVLAFLREIEGEPQNASSIHSYGERAKRALDSARVSVLDTLGCDKKLYNVAFTSSGTEANNIVINSWISNDYSILTPATEHKSILESVKRSQKYEIINVHSNGTLDFSNLEKSIIELKRRNNKVAISVMYANNETGVIHPLKEIYALSQKHECILHTDISQALGKMHLSFHEIKSDYITFSGHKIGAMTGTGCLLFKNHVPIEKMMYGGEQEYGIRPSTQNSVGIATIEIALRNTSQKIQQMDTTIRILRDKIEKELLEYSISSDTNKLFFIGNEVERIPNTSCIGIKGVDANTQAIILDMMKCAVGIGAACSSGITEASHVLLAMGYSSEEASNAIRISLGRKNTDDEIEAFLNAWKNMYSKVTKK</sequence>
<comment type="cofactor">
    <cofactor evidence="1">
        <name>pyridoxal 5'-phosphate</name>
        <dbReference type="ChEBI" id="CHEBI:597326"/>
    </cofactor>
</comment>
<evidence type="ECO:0000256" key="2">
    <source>
        <dbReference type="ARBA" id="ARBA00003120"/>
    </source>
</evidence>
<keyword evidence="5" id="KW-0808">Transferase</keyword>
<accession>A0A2U8BSF4</accession>
<keyword evidence="9" id="KW-0411">Iron-sulfur</keyword>
<dbReference type="Proteomes" id="UP000244519">
    <property type="component" value="Chromosome"/>
</dbReference>
<dbReference type="PANTHER" id="PTHR11601:SF34">
    <property type="entry name" value="CYSTEINE DESULFURASE"/>
    <property type="match status" value="1"/>
</dbReference>